<accession>A0A0C3QH08</accession>
<sequence>MSDGTREDCRREGTLASMLVFLSFRSINDFDYESLYQYCCTFDLCILCRVASGCKEKAKGSERVTSNSGKRDPDRSFTFLHHQSARSLPDQAIASSGHPSPFSFASNCREKTSVTSCGDPVVG</sequence>
<name>A0A0C3QH08_9AGAM</name>
<evidence type="ECO:0000313" key="2">
    <source>
        <dbReference type="EMBL" id="KIO24924.1"/>
    </source>
</evidence>
<feature type="region of interest" description="Disordered" evidence="1">
    <location>
        <begin position="56"/>
        <end position="76"/>
    </location>
</feature>
<dbReference type="HOGENOM" id="CLU_2016893_0_0_1"/>
<evidence type="ECO:0000313" key="3">
    <source>
        <dbReference type="Proteomes" id="UP000054248"/>
    </source>
</evidence>
<organism evidence="2 3">
    <name type="scientific">Tulasnella calospora MUT 4182</name>
    <dbReference type="NCBI Taxonomy" id="1051891"/>
    <lineage>
        <taxon>Eukaryota</taxon>
        <taxon>Fungi</taxon>
        <taxon>Dikarya</taxon>
        <taxon>Basidiomycota</taxon>
        <taxon>Agaricomycotina</taxon>
        <taxon>Agaricomycetes</taxon>
        <taxon>Cantharellales</taxon>
        <taxon>Tulasnellaceae</taxon>
        <taxon>Tulasnella</taxon>
    </lineage>
</organism>
<protein>
    <submittedName>
        <fullName evidence="2">Uncharacterized protein</fullName>
    </submittedName>
</protein>
<dbReference type="Proteomes" id="UP000054248">
    <property type="component" value="Unassembled WGS sequence"/>
</dbReference>
<gene>
    <name evidence="2" type="ORF">M407DRAFT_96822</name>
</gene>
<reference evidence="3" key="2">
    <citation type="submission" date="2015-01" db="EMBL/GenBank/DDBJ databases">
        <title>Evolutionary Origins and Diversification of the Mycorrhizal Mutualists.</title>
        <authorList>
            <consortium name="DOE Joint Genome Institute"/>
            <consortium name="Mycorrhizal Genomics Consortium"/>
            <person name="Kohler A."/>
            <person name="Kuo A."/>
            <person name="Nagy L.G."/>
            <person name="Floudas D."/>
            <person name="Copeland A."/>
            <person name="Barry K.W."/>
            <person name="Cichocki N."/>
            <person name="Veneault-Fourrey C."/>
            <person name="LaButti K."/>
            <person name="Lindquist E.A."/>
            <person name="Lipzen A."/>
            <person name="Lundell T."/>
            <person name="Morin E."/>
            <person name="Murat C."/>
            <person name="Riley R."/>
            <person name="Ohm R."/>
            <person name="Sun H."/>
            <person name="Tunlid A."/>
            <person name="Henrissat B."/>
            <person name="Grigoriev I.V."/>
            <person name="Hibbett D.S."/>
            <person name="Martin F."/>
        </authorList>
    </citation>
    <scope>NUCLEOTIDE SEQUENCE [LARGE SCALE GENOMIC DNA]</scope>
    <source>
        <strain evidence="3">MUT 4182</strain>
    </source>
</reference>
<reference evidence="2 3" key="1">
    <citation type="submission" date="2014-04" db="EMBL/GenBank/DDBJ databases">
        <authorList>
            <consortium name="DOE Joint Genome Institute"/>
            <person name="Kuo A."/>
            <person name="Girlanda M."/>
            <person name="Perotto S."/>
            <person name="Kohler A."/>
            <person name="Nagy L.G."/>
            <person name="Floudas D."/>
            <person name="Copeland A."/>
            <person name="Barry K.W."/>
            <person name="Cichocki N."/>
            <person name="Veneault-Fourrey C."/>
            <person name="LaButti K."/>
            <person name="Lindquist E.A."/>
            <person name="Lipzen A."/>
            <person name="Lundell T."/>
            <person name="Morin E."/>
            <person name="Murat C."/>
            <person name="Sun H."/>
            <person name="Tunlid A."/>
            <person name="Henrissat B."/>
            <person name="Grigoriev I.V."/>
            <person name="Hibbett D.S."/>
            <person name="Martin F."/>
            <person name="Nordberg H.P."/>
            <person name="Cantor M.N."/>
            <person name="Hua S.X."/>
        </authorList>
    </citation>
    <scope>NUCLEOTIDE SEQUENCE [LARGE SCALE GENOMIC DNA]</scope>
    <source>
        <strain evidence="2 3">MUT 4182</strain>
    </source>
</reference>
<keyword evidence="3" id="KW-1185">Reference proteome</keyword>
<dbReference type="AlphaFoldDB" id="A0A0C3QH08"/>
<dbReference type="EMBL" id="KN823051">
    <property type="protein sequence ID" value="KIO24924.1"/>
    <property type="molecule type" value="Genomic_DNA"/>
</dbReference>
<proteinExistence type="predicted"/>
<evidence type="ECO:0000256" key="1">
    <source>
        <dbReference type="SAM" id="MobiDB-lite"/>
    </source>
</evidence>